<feature type="region of interest" description="Disordered" evidence="1">
    <location>
        <begin position="1"/>
        <end position="41"/>
    </location>
</feature>
<sequence length="216" mass="24089">MERTLALKPLSIQDENSAIHHKKAAADGKSKSSKPVARKAGVALESRKALTDITNKSSIHLEASSQKKISQNKKSNIAEGGYLHQQVIEAEALSKIKSSTNEKLNIAEERFLHDHNKCIEAQKAASEVNFWDTVLPGHDSADQTMKQAKSDPDIDSTSCHRVLEELSMSEFSDWFTSWWKSPPSSPIHWESPPLSPFAWDLESLELLLKEDDSNDV</sequence>
<keyword evidence="3" id="KW-1185">Reference proteome</keyword>
<proteinExistence type="predicted"/>
<dbReference type="GO" id="GO:0007346">
    <property type="term" value="P:regulation of mitotic cell cycle"/>
    <property type="evidence" value="ECO:0007669"/>
    <property type="project" value="InterPro"/>
</dbReference>
<comment type="caution">
    <text evidence="2">The sequence shown here is derived from an EMBL/GenBank/DDBJ whole genome shotgun (WGS) entry which is preliminary data.</text>
</comment>
<dbReference type="EMBL" id="JACGWO010000009">
    <property type="protein sequence ID" value="KAK4419618.1"/>
    <property type="molecule type" value="Genomic_DNA"/>
</dbReference>
<organism evidence="2 3">
    <name type="scientific">Sesamum alatum</name>
    <dbReference type="NCBI Taxonomy" id="300844"/>
    <lineage>
        <taxon>Eukaryota</taxon>
        <taxon>Viridiplantae</taxon>
        <taxon>Streptophyta</taxon>
        <taxon>Embryophyta</taxon>
        <taxon>Tracheophyta</taxon>
        <taxon>Spermatophyta</taxon>
        <taxon>Magnoliopsida</taxon>
        <taxon>eudicotyledons</taxon>
        <taxon>Gunneridae</taxon>
        <taxon>Pentapetalae</taxon>
        <taxon>asterids</taxon>
        <taxon>lamiids</taxon>
        <taxon>Lamiales</taxon>
        <taxon>Pedaliaceae</taxon>
        <taxon>Sesamum</taxon>
    </lineage>
</organism>
<evidence type="ECO:0000256" key="1">
    <source>
        <dbReference type="SAM" id="MobiDB-lite"/>
    </source>
</evidence>
<dbReference type="AlphaFoldDB" id="A0AAE1XWX5"/>
<gene>
    <name evidence="2" type="ORF">Salat_2374700</name>
</gene>
<dbReference type="PANTHER" id="PTHR35125:SF1">
    <property type="entry name" value="PROTEIN PATRONUS 2"/>
    <property type="match status" value="1"/>
</dbReference>
<protein>
    <recommendedName>
        <fullName evidence="4">Protein PATRONUS 2</fullName>
    </recommendedName>
</protein>
<accession>A0AAE1XWX5</accession>
<evidence type="ECO:0000313" key="3">
    <source>
        <dbReference type="Proteomes" id="UP001293254"/>
    </source>
</evidence>
<name>A0AAE1XWX5_9LAMI</name>
<dbReference type="PANTHER" id="PTHR35125">
    <property type="entry name" value="NEURON NAVIGATOR 1-LIKE-RELATED"/>
    <property type="match status" value="1"/>
</dbReference>
<dbReference type="Proteomes" id="UP001293254">
    <property type="component" value="Unassembled WGS sequence"/>
</dbReference>
<reference evidence="2" key="2">
    <citation type="journal article" date="2024" name="Plant">
        <title>Genomic evolution and insights into agronomic trait innovations of Sesamum species.</title>
        <authorList>
            <person name="Miao H."/>
            <person name="Wang L."/>
            <person name="Qu L."/>
            <person name="Liu H."/>
            <person name="Sun Y."/>
            <person name="Le M."/>
            <person name="Wang Q."/>
            <person name="Wei S."/>
            <person name="Zheng Y."/>
            <person name="Lin W."/>
            <person name="Duan Y."/>
            <person name="Cao H."/>
            <person name="Xiong S."/>
            <person name="Wang X."/>
            <person name="Wei L."/>
            <person name="Li C."/>
            <person name="Ma Q."/>
            <person name="Ju M."/>
            <person name="Zhao R."/>
            <person name="Li G."/>
            <person name="Mu C."/>
            <person name="Tian Q."/>
            <person name="Mei H."/>
            <person name="Zhang T."/>
            <person name="Gao T."/>
            <person name="Zhang H."/>
        </authorList>
    </citation>
    <scope>NUCLEOTIDE SEQUENCE</scope>
    <source>
        <strain evidence="2">3651</strain>
    </source>
</reference>
<reference evidence="2" key="1">
    <citation type="submission" date="2020-06" db="EMBL/GenBank/DDBJ databases">
        <authorList>
            <person name="Li T."/>
            <person name="Hu X."/>
            <person name="Zhang T."/>
            <person name="Song X."/>
            <person name="Zhang H."/>
            <person name="Dai N."/>
            <person name="Sheng W."/>
            <person name="Hou X."/>
            <person name="Wei L."/>
        </authorList>
    </citation>
    <scope>NUCLEOTIDE SEQUENCE</scope>
    <source>
        <strain evidence="2">3651</strain>
        <tissue evidence="2">Leaf</tissue>
    </source>
</reference>
<evidence type="ECO:0000313" key="2">
    <source>
        <dbReference type="EMBL" id="KAK4419618.1"/>
    </source>
</evidence>
<dbReference type="InterPro" id="IPR039326">
    <property type="entry name" value="Patronus"/>
</dbReference>
<evidence type="ECO:0008006" key="4">
    <source>
        <dbReference type="Google" id="ProtNLM"/>
    </source>
</evidence>